<dbReference type="InterPro" id="IPR015421">
    <property type="entry name" value="PyrdxlP-dep_Trfase_major"/>
</dbReference>
<feature type="domain" description="Aminotransferase class V" evidence="3">
    <location>
        <begin position="3"/>
        <end position="364"/>
    </location>
</feature>
<keyword evidence="5" id="KW-1185">Reference proteome</keyword>
<reference evidence="4 5" key="1">
    <citation type="submission" date="2024-08" db="EMBL/GenBank/DDBJ databases">
        <title>Two novel Cytobacillus novel species.</title>
        <authorList>
            <person name="Liu G."/>
        </authorList>
    </citation>
    <scope>NUCLEOTIDE SEQUENCE [LARGE SCALE GENOMIC DNA]</scope>
    <source>
        <strain evidence="4 5">FJAT-53684</strain>
    </source>
</reference>
<protein>
    <submittedName>
        <fullName evidence="4">IscS subfamily cysteine desulfurase</fullName>
    </submittedName>
</protein>
<organism evidence="4 5">
    <name type="scientific">Cytobacillus mangrovibacter</name>
    <dbReference type="NCBI Taxonomy" id="3299024"/>
    <lineage>
        <taxon>Bacteria</taxon>
        <taxon>Bacillati</taxon>
        <taxon>Bacillota</taxon>
        <taxon>Bacilli</taxon>
        <taxon>Bacillales</taxon>
        <taxon>Bacillaceae</taxon>
        <taxon>Cytobacillus</taxon>
    </lineage>
</organism>
<dbReference type="EMBL" id="JBIACJ010000005">
    <property type="protein sequence ID" value="MFE8696862.1"/>
    <property type="molecule type" value="Genomic_DNA"/>
</dbReference>
<comment type="caution">
    <text evidence="4">The sequence shown here is derived from an EMBL/GenBank/DDBJ whole genome shotgun (WGS) entry which is preliminary data.</text>
</comment>
<dbReference type="PANTHER" id="PTHR11601:SF36">
    <property type="entry name" value="CYSTEINE DESULFURASE NIFS-RELATED"/>
    <property type="match status" value="1"/>
</dbReference>
<dbReference type="InterPro" id="IPR016454">
    <property type="entry name" value="Cysteine_dSase"/>
</dbReference>
<dbReference type="PIRSF" id="PIRSF005572">
    <property type="entry name" value="NifS"/>
    <property type="match status" value="1"/>
</dbReference>
<dbReference type="InterPro" id="IPR015424">
    <property type="entry name" value="PyrdxlP-dep_Trfase"/>
</dbReference>
<evidence type="ECO:0000313" key="4">
    <source>
        <dbReference type="EMBL" id="MFE8696862.1"/>
    </source>
</evidence>
<evidence type="ECO:0000313" key="5">
    <source>
        <dbReference type="Proteomes" id="UP001601058"/>
    </source>
</evidence>
<evidence type="ECO:0000259" key="3">
    <source>
        <dbReference type="Pfam" id="PF00266"/>
    </source>
</evidence>
<proteinExistence type="predicted"/>
<dbReference type="Proteomes" id="UP001601058">
    <property type="component" value="Unassembled WGS sequence"/>
</dbReference>
<dbReference type="PANTHER" id="PTHR11601">
    <property type="entry name" value="CYSTEINE DESULFURYLASE FAMILY MEMBER"/>
    <property type="match status" value="1"/>
</dbReference>
<dbReference type="InterPro" id="IPR000192">
    <property type="entry name" value="Aminotrans_V_dom"/>
</dbReference>
<dbReference type="InterPro" id="IPR015422">
    <property type="entry name" value="PyrdxlP-dep_Trfase_small"/>
</dbReference>
<gene>
    <name evidence="4" type="ORF">ACFYKT_11000</name>
</gene>
<name>A0ABW6JZR9_9BACI</name>
<dbReference type="Gene3D" id="3.40.640.10">
    <property type="entry name" value="Type I PLP-dependent aspartate aminotransferase-like (Major domain)"/>
    <property type="match status" value="1"/>
</dbReference>
<evidence type="ECO:0000256" key="1">
    <source>
        <dbReference type="ARBA" id="ARBA00001933"/>
    </source>
</evidence>
<dbReference type="Gene3D" id="3.90.1150.10">
    <property type="entry name" value="Aspartate Aminotransferase, domain 1"/>
    <property type="match status" value="1"/>
</dbReference>
<dbReference type="NCBIfam" id="NF002806">
    <property type="entry name" value="PRK02948.1"/>
    <property type="match status" value="1"/>
</dbReference>
<dbReference type="RefSeq" id="WP_389219405.1">
    <property type="nucleotide sequence ID" value="NZ_JBIACJ010000005.1"/>
</dbReference>
<keyword evidence="2" id="KW-0663">Pyridoxal phosphate</keyword>
<dbReference type="Pfam" id="PF00266">
    <property type="entry name" value="Aminotran_5"/>
    <property type="match status" value="1"/>
</dbReference>
<accession>A0ABW6JZR9</accession>
<comment type="cofactor">
    <cofactor evidence="1">
        <name>pyridoxal 5'-phosphate</name>
        <dbReference type="ChEBI" id="CHEBI:597326"/>
    </cofactor>
</comment>
<dbReference type="SUPFAM" id="SSF53383">
    <property type="entry name" value="PLP-dependent transferases"/>
    <property type="match status" value="1"/>
</dbReference>
<evidence type="ECO:0000256" key="2">
    <source>
        <dbReference type="ARBA" id="ARBA00022898"/>
    </source>
</evidence>
<sequence length="381" mass="42202">MKYFDYAATCPLDKDAAEVYVKAATEYYGNTRSLHDIGSQANELLENCRREIAQLLGVVKEGIYFTSGGSEGNFLAIHALLSAKKGKHIITGIAEHSSITSTIEKLTEEQQYEVTALPFNQQGHIDIEQLRNAIRKDTALICIQHGNPEIGTKQPIEEIGWLAKEKDILVHSDCVQSFGKTDLQRVAQSVDSLSISGHKFYGPKGTGAVYIHPRLNWNGYYPNASHEKGFRPGTLNVPAIAAMTVAAQKVYQKLDQNHSHYYLLRETFLNALEPIKNQFVVYKTDDSLQLPSTIGMRVLGIEGQWMMLECNRYGFAISTGSACQTGMKSSSKTMMALGVSGKMAKEFIRISFGLETTKEDAKELGESIVKIVQTTHNTNPV</sequence>
<dbReference type="Gene3D" id="1.10.260.50">
    <property type="match status" value="1"/>
</dbReference>